<dbReference type="RefSeq" id="WP_106708224.1">
    <property type="nucleotide sequence ID" value="NZ_PXXU01000082.1"/>
</dbReference>
<sequence length="169" mass="19422">MEWLPKFALNHSELKEMGHHSVVRIIKKGAKILYQTEKCGLRDEILLHIAIRQIYETIPAVSKIYYKNSVNETVEGFDAIHVVKKMMVLKSGSVRQNSTMMLTGINDICVEIVHLLETDYLRTEFHLIKNKIGPSRLEAKSLIALLEENASLLLRVKFKIPNQVRLLTK</sequence>
<proteinExistence type="predicted"/>
<gene>
    <name evidence="2" type="ORF">C7H79_15770</name>
</gene>
<name>A0A2P7NRG5_9PROT</name>
<dbReference type="EMBL" id="PXXU01000082">
    <property type="protein sequence ID" value="PSJ16028.1"/>
    <property type="molecule type" value="Genomic_DNA"/>
</dbReference>
<accession>A0A2P7NRG5</accession>
<dbReference type="InterPro" id="IPR014976">
    <property type="entry name" value="AbpA_HamA_C"/>
</dbReference>
<feature type="domain" description="Anti-bacteriophage protein A/HamA C-terminal" evidence="1">
    <location>
        <begin position="1"/>
        <end position="148"/>
    </location>
</feature>
<organism evidence="2 3">
    <name type="scientific">Nitrosomonas supralitoralis</name>
    <dbReference type="NCBI Taxonomy" id="2116706"/>
    <lineage>
        <taxon>Bacteria</taxon>
        <taxon>Pseudomonadati</taxon>
        <taxon>Pseudomonadota</taxon>
        <taxon>Betaproteobacteria</taxon>
        <taxon>Nitrosomonadales</taxon>
        <taxon>Nitrosomonadaceae</taxon>
        <taxon>Nitrosomonas</taxon>
    </lineage>
</organism>
<evidence type="ECO:0000313" key="3">
    <source>
        <dbReference type="Proteomes" id="UP000241912"/>
    </source>
</evidence>
<evidence type="ECO:0000313" key="2">
    <source>
        <dbReference type="EMBL" id="PSJ16028.1"/>
    </source>
</evidence>
<comment type="caution">
    <text evidence="2">The sequence shown here is derived from an EMBL/GenBank/DDBJ whole genome shotgun (WGS) entry which is preliminary data.</text>
</comment>
<protein>
    <recommendedName>
        <fullName evidence="1">Anti-bacteriophage protein A/HamA C-terminal domain-containing protein</fullName>
    </recommendedName>
</protein>
<evidence type="ECO:0000259" key="1">
    <source>
        <dbReference type="Pfam" id="PF08878"/>
    </source>
</evidence>
<reference evidence="2 3" key="1">
    <citation type="submission" date="2018-03" db="EMBL/GenBank/DDBJ databases">
        <title>Draft genome of Nitrosomonas supralitoralis APG5.</title>
        <authorList>
            <person name="Urakawa H."/>
            <person name="Lopez J.V."/>
        </authorList>
    </citation>
    <scope>NUCLEOTIDE SEQUENCE [LARGE SCALE GENOMIC DNA]</scope>
    <source>
        <strain evidence="2 3">APG5</strain>
    </source>
</reference>
<dbReference type="Proteomes" id="UP000241912">
    <property type="component" value="Unassembled WGS sequence"/>
</dbReference>
<dbReference type="OrthoDB" id="785623at2"/>
<dbReference type="AlphaFoldDB" id="A0A2P7NRG5"/>
<dbReference type="Pfam" id="PF08878">
    <property type="entry name" value="HamA"/>
    <property type="match status" value="1"/>
</dbReference>
<keyword evidence="3" id="KW-1185">Reference proteome</keyword>